<proteinExistence type="predicted"/>
<dbReference type="OrthoDB" id="1305508at2759"/>
<evidence type="ECO:0000313" key="2">
    <source>
        <dbReference type="Proteomes" id="UP000824120"/>
    </source>
</evidence>
<dbReference type="AlphaFoldDB" id="A0A9J6AB10"/>
<keyword evidence="2" id="KW-1185">Reference proteome</keyword>
<organism evidence="1 2">
    <name type="scientific">Solanum commersonii</name>
    <name type="common">Commerson's wild potato</name>
    <name type="synonym">Commerson's nightshade</name>
    <dbReference type="NCBI Taxonomy" id="4109"/>
    <lineage>
        <taxon>Eukaryota</taxon>
        <taxon>Viridiplantae</taxon>
        <taxon>Streptophyta</taxon>
        <taxon>Embryophyta</taxon>
        <taxon>Tracheophyta</taxon>
        <taxon>Spermatophyta</taxon>
        <taxon>Magnoliopsida</taxon>
        <taxon>eudicotyledons</taxon>
        <taxon>Gunneridae</taxon>
        <taxon>Pentapetalae</taxon>
        <taxon>asterids</taxon>
        <taxon>lamiids</taxon>
        <taxon>Solanales</taxon>
        <taxon>Solanaceae</taxon>
        <taxon>Solanoideae</taxon>
        <taxon>Solaneae</taxon>
        <taxon>Solanum</taxon>
    </lineage>
</organism>
<reference evidence="1 2" key="1">
    <citation type="submission" date="2020-09" db="EMBL/GenBank/DDBJ databases">
        <title>De no assembly of potato wild relative species, Solanum commersonii.</title>
        <authorList>
            <person name="Cho K."/>
        </authorList>
    </citation>
    <scope>NUCLEOTIDE SEQUENCE [LARGE SCALE GENOMIC DNA]</scope>
    <source>
        <strain evidence="1">LZ3.2</strain>
        <tissue evidence="1">Leaf</tissue>
    </source>
</reference>
<protein>
    <submittedName>
        <fullName evidence="1">Uncharacterized protein</fullName>
    </submittedName>
</protein>
<dbReference type="Proteomes" id="UP000824120">
    <property type="component" value="Chromosome 2"/>
</dbReference>
<evidence type="ECO:0000313" key="1">
    <source>
        <dbReference type="EMBL" id="KAG5621119.1"/>
    </source>
</evidence>
<gene>
    <name evidence="1" type="ORF">H5410_006337</name>
</gene>
<name>A0A9J6AB10_SOLCO</name>
<comment type="caution">
    <text evidence="1">The sequence shown here is derived from an EMBL/GenBank/DDBJ whole genome shotgun (WGS) entry which is preliminary data.</text>
</comment>
<accession>A0A9J6AB10</accession>
<dbReference type="EMBL" id="JACXVP010000002">
    <property type="protein sequence ID" value="KAG5621119.1"/>
    <property type="molecule type" value="Genomic_DNA"/>
</dbReference>
<sequence length="76" mass="8941">MKMIYSDTEESLELESLLDMTFGLLEEVKLFIKLLLANSPVLERMLIDRQFLYQELLDTRLEFFTEISNFSCASPK</sequence>